<gene>
    <name evidence="1" type="ORF">FJZ47_23630</name>
</gene>
<proteinExistence type="predicted"/>
<comment type="caution">
    <text evidence="1">The sequence shown here is derived from an EMBL/GenBank/DDBJ whole genome shotgun (WGS) entry which is preliminary data.</text>
</comment>
<dbReference type="AlphaFoldDB" id="A0A937W854"/>
<name>A0A937W854_UNCTE</name>
<sequence>MAFSDYKTIAQVQTQFAITYREAYYIHAPARPPAPQFVTELGFSRDYIDIYTSEAARCEAIIFPILREVYKAYCEQYALWIQKPLSYTPDLSGTPDYLIATKSALGKTVLGEPLLLIVEAKKNDFEQGWGQCLAALVAAQKLNGDGQLPVHGIVTDGKLWEFGKLTADQFLKNIESYTVDHIAELFGALHAILQSSAAALAGQASL</sequence>
<dbReference type="EMBL" id="VGLS01001041">
    <property type="protein sequence ID" value="MBM3226766.1"/>
    <property type="molecule type" value="Genomic_DNA"/>
</dbReference>
<protein>
    <submittedName>
        <fullName evidence="1">Uncharacterized protein</fullName>
    </submittedName>
</protein>
<dbReference type="Proteomes" id="UP000712673">
    <property type="component" value="Unassembled WGS sequence"/>
</dbReference>
<evidence type="ECO:0000313" key="1">
    <source>
        <dbReference type="EMBL" id="MBM3226766.1"/>
    </source>
</evidence>
<organism evidence="1 2">
    <name type="scientific">Tectimicrobiota bacterium</name>
    <dbReference type="NCBI Taxonomy" id="2528274"/>
    <lineage>
        <taxon>Bacteria</taxon>
        <taxon>Pseudomonadati</taxon>
        <taxon>Nitrospinota/Tectimicrobiota group</taxon>
        <taxon>Candidatus Tectimicrobiota</taxon>
    </lineage>
</organism>
<evidence type="ECO:0000313" key="2">
    <source>
        <dbReference type="Proteomes" id="UP000712673"/>
    </source>
</evidence>
<reference evidence="1" key="1">
    <citation type="submission" date="2019-03" db="EMBL/GenBank/DDBJ databases">
        <title>Lake Tanganyika Metagenome-Assembled Genomes (MAGs).</title>
        <authorList>
            <person name="Tran P."/>
        </authorList>
    </citation>
    <scope>NUCLEOTIDE SEQUENCE</scope>
    <source>
        <strain evidence="1">K_DeepCast_65m_m2_066</strain>
    </source>
</reference>
<accession>A0A937W854</accession>